<feature type="compositionally biased region" description="Polar residues" evidence="1">
    <location>
        <begin position="130"/>
        <end position="151"/>
    </location>
</feature>
<reference evidence="3 4" key="1">
    <citation type="submission" date="2019-04" db="EMBL/GenBank/DDBJ databases">
        <title>Whole genome sequencing of Brevibacillus sp. TGS2-1.</title>
        <authorList>
            <person name="Choi A."/>
        </authorList>
    </citation>
    <scope>NUCLEOTIDE SEQUENCE [LARGE SCALE GENOMIC DNA]</scope>
    <source>
        <strain evidence="3 4">TGS2-1</strain>
    </source>
</reference>
<gene>
    <name evidence="3" type="ORF">E8L90_28205</name>
</gene>
<feature type="region of interest" description="Disordered" evidence="1">
    <location>
        <begin position="75"/>
        <end position="153"/>
    </location>
</feature>
<protein>
    <submittedName>
        <fullName evidence="3">Uncharacterized protein</fullName>
    </submittedName>
</protein>
<organism evidence="3 4">
    <name type="scientific">Brevibacillus antibioticus</name>
    <dbReference type="NCBI Taxonomy" id="2570228"/>
    <lineage>
        <taxon>Bacteria</taxon>
        <taxon>Bacillati</taxon>
        <taxon>Bacillota</taxon>
        <taxon>Bacilli</taxon>
        <taxon>Bacillales</taxon>
        <taxon>Paenibacillaceae</taxon>
        <taxon>Brevibacillus</taxon>
    </lineage>
</organism>
<dbReference type="EMBL" id="SZNK01000001">
    <property type="protein sequence ID" value="TKI58960.1"/>
    <property type="molecule type" value="Genomic_DNA"/>
</dbReference>
<evidence type="ECO:0000313" key="3">
    <source>
        <dbReference type="EMBL" id="TKI58960.1"/>
    </source>
</evidence>
<dbReference type="Proteomes" id="UP000307841">
    <property type="component" value="Unassembled WGS sequence"/>
</dbReference>
<dbReference type="AlphaFoldDB" id="A0A4U2YDZ0"/>
<accession>A0A4U2YDZ0</accession>
<feature type="compositionally biased region" description="Basic and acidic residues" evidence="1">
    <location>
        <begin position="112"/>
        <end position="127"/>
    </location>
</feature>
<keyword evidence="2" id="KW-0812">Transmembrane</keyword>
<comment type="caution">
    <text evidence="3">The sequence shown here is derived from an EMBL/GenBank/DDBJ whole genome shotgun (WGS) entry which is preliminary data.</text>
</comment>
<dbReference type="RefSeq" id="WP_137032736.1">
    <property type="nucleotide sequence ID" value="NZ_SZNK01000001.1"/>
</dbReference>
<evidence type="ECO:0000256" key="1">
    <source>
        <dbReference type="SAM" id="MobiDB-lite"/>
    </source>
</evidence>
<evidence type="ECO:0000256" key="2">
    <source>
        <dbReference type="SAM" id="Phobius"/>
    </source>
</evidence>
<keyword evidence="2" id="KW-0472">Membrane</keyword>
<feature type="transmembrane region" description="Helical" evidence="2">
    <location>
        <begin position="48"/>
        <end position="70"/>
    </location>
</feature>
<proteinExistence type="predicted"/>
<sequence length="482" mass="53228">MSGLEDEKLTVQLRGLRRQDPPPRQEFVTYLDQTLVKKARQMKNRQKVYHVLSVPGGVAAAVALALFVAMPVGKESQEGTSGIRSEERPVTVSLSEKMGVTPQEPVSKQQPVKREEGQTKQSREQAVEPKTQSFANKQAQQKEATSNSNGPALSIEKYMQQKLGDKSKQYRMVSSQQETNTAVFQREINGVPFVDSVVKVRLEEDGRPKGMVMEESIHAEAELSLFPSPAKAISKEEALQRLTVNLKPEEAATFSGYINALNGEVLDKHFQSLTAGSGYNLIPIQAQAKPLKASSKEEIASLIQHEFGVHIGGENRPVATLKGETFMEYRWKVADATYLTARFASPSGQLLTYRMKKRTDSETLPELSQAEAAQMGAKKLESYLPTSITQLAMDGAAVEGSAIRLDFTAIAQGVRLDSHPYKVWVDGTSKQVIGMEGDFTEGGKVLTEPIKGNGPRLELIYVWPERNGKRTSAPYLVYQVKQ</sequence>
<keyword evidence="2" id="KW-1133">Transmembrane helix</keyword>
<dbReference type="OrthoDB" id="2473779at2"/>
<keyword evidence="4" id="KW-1185">Reference proteome</keyword>
<name>A0A4U2YDZ0_9BACL</name>
<evidence type="ECO:0000313" key="4">
    <source>
        <dbReference type="Proteomes" id="UP000307841"/>
    </source>
</evidence>